<evidence type="ECO:0000313" key="3">
    <source>
        <dbReference type="EMBL" id="KAL0005392.1"/>
    </source>
</evidence>
<comment type="caution">
    <text evidence="3">The sequence shown here is derived from an EMBL/GenBank/DDBJ whole genome shotgun (WGS) entry which is preliminary data.</text>
</comment>
<protein>
    <recommendedName>
        <fullName evidence="5">Reverse transcriptase zinc-binding domain-containing protein</fullName>
    </recommendedName>
</protein>
<dbReference type="InterPro" id="IPR044730">
    <property type="entry name" value="RNase_H-like_dom_plant"/>
</dbReference>
<dbReference type="GO" id="GO:0003676">
    <property type="term" value="F:nucleic acid binding"/>
    <property type="evidence" value="ECO:0007669"/>
    <property type="project" value="InterPro"/>
</dbReference>
<dbReference type="InterPro" id="IPR002156">
    <property type="entry name" value="RNaseH_domain"/>
</dbReference>
<organism evidence="3 4">
    <name type="scientific">Lithocarpus litseifolius</name>
    <dbReference type="NCBI Taxonomy" id="425828"/>
    <lineage>
        <taxon>Eukaryota</taxon>
        <taxon>Viridiplantae</taxon>
        <taxon>Streptophyta</taxon>
        <taxon>Embryophyta</taxon>
        <taxon>Tracheophyta</taxon>
        <taxon>Spermatophyta</taxon>
        <taxon>Magnoliopsida</taxon>
        <taxon>eudicotyledons</taxon>
        <taxon>Gunneridae</taxon>
        <taxon>Pentapetalae</taxon>
        <taxon>rosids</taxon>
        <taxon>fabids</taxon>
        <taxon>Fagales</taxon>
        <taxon>Fagaceae</taxon>
        <taxon>Lithocarpus</taxon>
    </lineage>
</organism>
<dbReference type="Pfam" id="PF13966">
    <property type="entry name" value="zf-RVT"/>
    <property type="match status" value="1"/>
</dbReference>
<accession>A0AAW2D481</accession>
<dbReference type="Gene3D" id="3.30.420.10">
    <property type="entry name" value="Ribonuclease H-like superfamily/Ribonuclease H"/>
    <property type="match status" value="1"/>
</dbReference>
<dbReference type="CDD" id="cd06222">
    <property type="entry name" value="RNase_H_like"/>
    <property type="match status" value="1"/>
</dbReference>
<dbReference type="InterPro" id="IPR012337">
    <property type="entry name" value="RNaseH-like_sf"/>
</dbReference>
<dbReference type="InterPro" id="IPR026960">
    <property type="entry name" value="RVT-Znf"/>
</dbReference>
<dbReference type="PANTHER" id="PTHR47074">
    <property type="entry name" value="BNAC02G40300D PROTEIN"/>
    <property type="match status" value="1"/>
</dbReference>
<dbReference type="InterPro" id="IPR036397">
    <property type="entry name" value="RNaseH_sf"/>
</dbReference>
<dbReference type="AlphaFoldDB" id="A0AAW2D481"/>
<proteinExistence type="predicted"/>
<dbReference type="PANTHER" id="PTHR47074:SF48">
    <property type="entry name" value="POLYNUCLEOTIDYL TRANSFERASE, RIBONUCLEASE H-LIKE SUPERFAMILY PROTEIN"/>
    <property type="match status" value="1"/>
</dbReference>
<dbReference type="Proteomes" id="UP001459277">
    <property type="component" value="Unassembled WGS sequence"/>
</dbReference>
<feature type="domain" description="RNase H type-1" evidence="1">
    <location>
        <begin position="426"/>
        <end position="517"/>
    </location>
</feature>
<reference evidence="3 4" key="1">
    <citation type="submission" date="2024-01" db="EMBL/GenBank/DDBJ databases">
        <title>A telomere-to-telomere, gap-free genome of sweet tea (Lithocarpus litseifolius).</title>
        <authorList>
            <person name="Zhou J."/>
        </authorList>
    </citation>
    <scope>NUCLEOTIDE SEQUENCE [LARGE SCALE GENOMIC DNA]</scope>
    <source>
        <strain evidence="3">Zhou-2022a</strain>
        <tissue evidence="3">Leaf</tissue>
    </source>
</reference>
<dbReference type="InterPro" id="IPR052929">
    <property type="entry name" value="RNase_H-like_EbsB-rel"/>
</dbReference>
<evidence type="ECO:0000259" key="2">
    <source>
        <dbReference type="Pfam" id="PF13966"/>
    </source>
</evidence>
<dbReference type="EMBL" id="JAZDWU010000004">
    <property type="protein sequence ID" value="KAL0005392.1"/>
    <property type="molecule type" value="Genomic_DNA"/>
</dbReference>
<evidence type="ECO:0008006" key="5">
    <source>
        <dbReference type="Google" id="ProtNLM"/>
    </source>
</evidence>
<dbReference type="GO" id="GO:0004523">
    <property type="term" value="F:RNA-DNA hybrid ribonuclease activity"/>
    <property type="evidence" value="ECO:0007669"/>
    <property type="project" value="InterPro"/>
</dbReference>
<gene>
    <name evidence="3" type="ORF">SO802_012953</name>
</gene>
<sequence>MQLFEKDNNSIADLKEISVLKVDGLTSGLDGKAGENHVMDLSDPDDIKGVTSAGPNATKPKSSWIRLNRMDFGLGGLQKVLLPSIGKRHLPLEFEQNQNSQEVEKFKKGFKFEEAWLLWDDCGAVVKDAWEKMGGADLGLASIKEKIKFCGEELQMEECLNAVPRKVTPDMQDALSIRNDDEEVWVSSLINQDLHVWRRDVIMANFNREEEEAICDIPLSRRQVLDSVYWKHSKDGNFTVKSAYRVAQSLLKKVDWAEPSSGGGTNRVWAALWKQRIPNKMKVFGWRTCHDILPTRRSLKKKRVLSEDLCPFCSRFQISTIHVLWECTAAQDIWHGSARALQKCGIGQTDFVALLEYLLDRLEKTEVEQMMVQAWLIWNQQNRVVHGGQFLEPGWLNKRVVELLEEFQRSQEALLADMVQAVFTNNTSFGFGAVIRNSRGEVMASMTVKGPAVQCSEEAELLAYRKAMEFAIDAGFTVLIVEGDSINAMRGFVSVKDNQSALGLIVGDIRHLMGALEWISNAAHIALLDLTKCTEHTFPFALLFPPDTPEKFTIYTEMPFTSFCFEESLRSLTFQTKLVHRKVVGEDKVYSQQNI</sequence>
<keyword evidence="4" id="KW-1185">Reference proteome</keyword>
<evidence type="ECO:0000313" key="4">
    <source>
        <dbReference type="Proteomes" id="UP001459277"/>
    </source>
</evidence>
<dbReference type="SUPFAM" id="SSF53098">
    <property type="entry name" value="Ribonuclease H-like"/>
    <property type="match status" value="1"/>
</dbReference>
<feature type="domain" description="Reverse transcriptase zinc-binding" evidence="2">
    <location>
        <begin position="238"/>
        <end position="334"/>
    </location>
</feature>
<evidence type="ECO:0000259" key="1">
    <source>
        <dbReference type="Pfam" id="PF13456"/>
    </source>
</evidence>
<dbReference type="Pfam" id="PF13456">
    <property type="entry name" value="RVT_3"/>
    <property type="match status" value="1"/>
</dbReference>
<name>A0AAW2D481_9ROSI</name>